<evidence type="ECO:0000256" key="1">
    <source>
        <dbReference type="SAM" id="SignalP"/>
    </source>
</evidence>
<protein>
    <recommendedName>
        <fullName evidence="4">Secretion system C-terminal sorting domain-containing protein</fullName>
    </recommendedName>
</protein>
<gene>
    <name evidence="2" type="ORF">FH603_4520</name>
</gene>
<keyword evidence="3" id="KW-1185">Reference proteome</keyword>
<evidence type="ECO:0000313" key="2">
    <source>
        <dbReference type="EMBL" id="MBC3793993.1"/>
    </source>
</evidence>
<feature type="chain" id="PRO_5046933979" description="Secretion system C-terminal sorting domain-containing protein" evidence="1">
    <location>
        <begin position="20"/>
        <end position="119"/>
    </location>
</feature>
<sequence length="119" mass="13008">MKNALFLMLGLVASTASFATTTESGKPEAAQTRLVMTPEHKIKLFVQPLQTKGQLLIQDATGRALYTETVNLQKGLNQQFDFAGLSTGTYRLTLVAGSQTLDRTFVVQENPNASFIVQE</sequence>
<reference evidence="2 3" key="1">
    <citation type="submission" date="2019-06" db="EMBL/GenBank/DDBJ databases">
        <title>Spirosoma utsteinense sp. nov. isolated from Antarctic ice-free soils.</title>
        <authorList>
            <person name="Tahon G."/>
        </authorList>
    </citation>
    <scope>NUCLEOTIDE SEQUENCE [LARGE SCALE GENOMIC DNA]</scope>
    <source>
        <strain evidence="2 3">LMG 31447</strain>
    </source>
</reference>
<evidence type="ECO:0008006" key="4">
    <source>
        <dbReference type="Google" id="ProtNLM"/>
    </source>
</evidence>
<keyword evidence="1" id="KW-0732">Signal</keyword>
<comment type="caution">
    <text evidence="2">The sequence shown here is derived from an EMBL/GenBank/DDBJ whole genome shotgun (WGS) entry which is preliminary data.</text>
</comment>
<dbReference type="RefSeq" id="WP_186739972.1">
    <property type="nucleotide sequence ID" value="NZ_VFIA01000035.1"/>
</dbReference>
<name>A0ABR6WCW1_9BACT</name>
<proteinExistence type="predicted"/>
<organism evidence="2 3">
    <name type="scientific">Spirosoma utsteinense</name>
    <dbReference type="NCBI Taxonomy" id="2585773"/>
    <lineage>
        <taxon>Bacteria</taxon>
        <taxon>Pseudomonadati</taxon>
        <taxon>Bacteroidota</taxon>
        <taxon>Cytophagia</taxon>
        <taxon>Cytophagales</taxon>
        <taxon>Cytophagaceae</taxon>
        <taxon>Spirosoma</taxon>
    </lineage>
</organism>
<accession>A0ABR6WCW1</accession>
<evidence type="ECO:0000313" key="3">
    <source>
        <dbReference type="Proteomes" id="UP000700732"/>
    </source>
</evidence>
<dbReference type="EMBL" id="VFIA01000035">
    <property type="protein sequence ID" value="MBC3793993.1"/>
    <property type="molecule type" value="Genomic_DNA"/>
</dbReference>
<feature type="signal peptide" evidence="1">
    <location>
        <begin position="1"/>
        <end position="19"/>
    </location>
</feature>
<dbReference type="Proteomes" id="UP000700732">
    <property type="component" value="Unassembled WGS sequence"/>
</dbReference>